<dbReference type="GO" id="GO:0008757">
    <property type="term" value="F:S-adenosylmethionine-dependent methyltransferase activity"/>
    <property type="evidence" value="ECO:0007669"/>
    <property type="project" value="InterPro"/>
</dbReference>
<dbReference type="AlphaFoldDB" id="A0A6C0R8Z8"/>
<dbReference type="InterPro" id="IPR013216">
    <property type="entry name" value="Methyltransf_11"/>
</dbReference>
<accession>A0A6C0R8Z8</accession>
<dbReference type="GO" id="GO:0032259">
    <property type="term" value="P:methylation"/>
    <property type="evidence" value="ECO:0007669"/>
    <property type="project" value="UniProtKB-KW"/>
</dbReference>
<dbReference type="Proteomes" id="UP000474630">
    <property type="component" value="Chromosome"/>
</dbReference>
<evidence type="ECO:0000259" key="1">
    <source>
        <dbReference type="Pfam" id="PF08241"/>
    </source>
</evidence>
<name>A0A6C0R8Z8_9BACT</name>
<keyword evidence="2" id="KW-0808">Transferase</keyword>
<dbReference type="Pfam" id="PF08241">
    <property type="entry name" value="Methyltransf_11"/>
    <property type="match status" value="1"/>
</dbReference>
<evidence type="ECO:0000313" key="3">
    <source>
        <dbReference type="Proteomes" id="UP000474630"/>
    </source>
</evidence>
<dbReference type="PANTHER" id="PTHR43861:SF1">
    <property type="entry name" value="TRANS-ACONITATE 2-METHYLTRANSFERASE"/>
    <property type="match status" value="1"/>
</dbReference>
<dbReference type="InterPro" id="IPR029063">
    <property type="entry name" value="SAM-dependent_MTases_sf"/>
</dbReference>
<reference evidence="2 3" key="1">
    <citation type="submission" date="2020-02" db="EMBL/GenBank/DDBJ databases">
        <title>Genome sequencing for Draconibacterium sp. strain M1.</title>
        <authorList>
            <person name="Park S.-J."/>
        </authorList>
    </citation>
    <scope>NUCLEOTIDE SEQUENCE [LARGE SCALE GENOMIC DNA]</scope>
    <source>
        <strain evidence="2 3">M1</strain>
    </source>
</reference>
<gene>
    <name evidence="2" type="ORF">G0Q07_03265</name>
</gene>
<sequence length="214" mass="23698">MNVFTNKEIAGAYDAYYQTPAGKEIDTIEEKLITNALKKLPKGKMLELGCGTGHWTELFVNMGFDVVATDISDAMLRKAIEKNLATEILKADAAELPFKNESFDVVASVTMMEFVNNKEVVLNEIYRVLKPGGYLLLGCLNGTSQLAKNAANDPVFKNAAFYVPESLEKDLMKFGTSELSSGVHFAPDFKVMDRTTEKDNHEPAFMVALVQKNK</sequence>
<dbReference type="RefSeq" id="WP_163344740.1">
    <property type="nucleotide sequence ID" value="NZ_CP048409.1"/>
</dbReference>
<dbReference type="SUPFAM" id="SSF53335">
    <property type="entry name" value="S-adenosyl-L-methionine-dependent methyltransferases"/>
    <property type="match status" value="1"/>
</dbReference>
<dbReference type="Gene3D" id="3.40.50.150">
    <property type="entry name" value="Vaccinia Virus protein VP39"/>
    <property type="match status" value="1"/>
</dbReference>
<keyword evidence="2" id="KW-0489">Methyltransferase</keyword>
<dbReference type="EMBL" id="CP048409">
    <property type="protein sequence ID" value="QIA06810.1"/>
    <property type="molecule type" value="Genomic_DNA"/>
</dbReference>
<dbReference type="CDD" id="cd02440">
    <property type="entry name" value="AdoMet_MTases"/>
    <property type="match status" value="1"/>
</dbReference>
<dbReference type="KEGG" id="drc:G0Q07_03265"/>
<protein>
    <submittedName>
        <fullName evidence="2">Class I SAM-dependent methyltransferase</fullName>
    </submittedName>
</protein>
<dbReference type="PANTHER" id="PTHR43861">
    <property type="entry name" value="TRANS-ACONITATE 2-METHYLTRANSFERASE-RELATED"/>
    <property type="match status" value="1"/>
</dbReference>
<proteinExistence type="predicted"/>
<organism evidence="2 3">
    <name type="scientific">Draconibacterium halophilum</name>
    <dbReference type="NCBI Taxonomy" id="2706887"/>
    <lineage>
        <taxon>Bacteria</taxon>
        <taxon>Pseudomonadati</taxon>
        <taxon>Bacteroidota</taxon>
        <taxon>Bacteroidia</taxon>
        <taxon>Marinilabiliales</taxon>
        <taxon>Prolixibacteraceae</taxon>
        <taxon>Draconibacterium</taxon>
    </lineage>
</organism>
<keyword evidence="3" id="KW-1185">Reference proteome</keyword>
<feature type="domain" description="Methyltransferase type 11" evidence="1">
    <location>
        <begin position="46"/>
        <end position="136"/>
    </location>
</feature>
<evidence type="ECO:0000313" key="2">
    <source>
        <dbReference type="EMBL" id="QIA06810.1"/>
    </source>
</evidence>